<organism evidence="1 2">
    <name type="scientific">Scortum barcoo</name>
    <name type="common">barcoo grunter</name>
    <dbReference type="NCBI Taxonomy" id="214431"/>
    <lineage>
        <taxon>Eukaryota</taxon>
        <taxon>Metazoa</taxon>
        <taxon>Chordata</taxon>
        <taxon>Craniata</taxon>
        <taxon>Vertebrata</taxon>
        <taxon>Euteleostomi</taxon>
        <taxon>Actinopterygii</taxon>
        <taxon>Neopterygii</taxon>
        <taxon>Teleostei</taxon>
        <taxon>Neoteleostei</taxon>
        <taxon>Acanthomorphata</taxon>
        <taxon>Eupercaria</taxon>
        <taxon>Centrarchiformes</taxon>
        <taxon>Terapontoidei</taxon>
        <taxon>Terapontidae</taxon>
        <taxon>Scortum</taxon>
    </lineage>
</organism>
<accession>A0ACB8VBH3</accession>
<evidence type="ECO:0000313" key="1">
    <source>
        <dbReference type="EMBL" id="KAI3352982.1"/>
    </source>
</evidence>
<reference evidence="1" key="1">
    <citation type="submission" date="2022-04" db="EMBL/GenBank/DDBJ databases">
        <title>Jade perch genome.</title>
        <authorList>
            <person name="Chao B."/>
        </authorList>
    </citation>
    <scope>NUCLEOTIDE SEQUENCE</scope>
    <source>
        <strain evidence="1">CB-2022</strain>
    </source>
</reference>
<dbReference type="EMBL" id="CM041553">
    <property type="protein sequence ID" value="KAI3352982.1"/>
    <property type="molecule type" value="Genomic_DNA"/>
</dbReference>
<sequence>MKDTVECLLQIHKAHVDWLGKLSINPQAPCGGYRAGPVFHDRDENHIVPLESEGSTIGQILLSSTLALKFVKYCSGNVGWMRDGRALHISAGEERREDRS</sequence>
<dbReference type="Proteomes" id="UP000831701">
    <property type="component" value="Chromosome 23"/>
</dbReference>
<feature type="non-terminal residue" evidence="1">
    <location>
        <position position="100"/>
    </location>
</feature>
<protein>
    <submittedName>
        <fullName evidence="1">Uncharacterized protein</fullName>
    </submittedName>
</protein>
<proteinExistence type="predicted"/>
<comment type="caution">
    <text evidence="1">The sequence shown here is derived from an EMBL/GenBank/DDBJ whole genome shotgun (WGS) entry which is preliminary data.</text>
</comment>
<name>A0ACB8VBH3_9TELE</name>
<gene>
    <name evidence="1" type="ORF">L3Q82_019552</name>
</gene>
<keyword evidence="2" id="KW-1185">Reference proteome</keyword>
<evidence type="ECO:0000313" key="2">
    <source>
        <dbReference type="Proteomes" id="UP000831701"/>
    </source>
</evidence>